<dbReference type="GO" id="GO:0004315">
    <property type="term" value="F:3-oxoacyl-[acyl-carrier-protein] synthase activity"/>
    <property type="evidence" value="ECO:0007669"/>
    <property type="project" value="InterPro"/>
</dbReference>
<dbReference type="Proteomes" id="UP001060919">
    <property type="component" value="Chromosome"/>
</dbReference>
<keyword evidence="2 3" id="KW-0808">Transferase</keyword>
<evidence type="ECO:0000256" key="3">
    <source>
        <dbReference type="RuleBase" id="RU003694"/>
    </source>
</evidence>
<dbReference type="GO" id="GO:0006633">
    <property type="term" value="P:fatty acid biosynthetic process"/>
    <property type="evidence" value="ECO:0007669"/>
    <property type="project" value="InterPro"/>
</dbReference>
<dbReference type="Pfam" id="PF00109">
    <property type="entry name" value="ketoacyl-synt"/>
    <property type="match status" value="1"/>
</dbReference>
<dbReference type="EMBL" id="AP026867">
    <property type="protein sequence ID" value="BDS13976.1"/>
    <property type="molecule type" value="Genomic_DNA"/>
</dbReference>
<evidence type="ECO:0000259" key="4">
    <source>
        <dbReference type="PROSITE" id="PS52004"/>
    </source>
</evidence>
<dbReference type="Gene3D" id="3.40.47.10">
    <property type="match status" value="1"/>
</dbReference>
<evidence type="ECO:0000256" key="2">
    <source>
        <dbReference type="ARBA" id="ARBA00022679"/>
    </source>
</evidence>
<protein>
    <submittedName>
        <fullName evidence="5">Beta-ketoacyl-[acyl-carrier-protein] synthase family protein</fullName>
    </submittedName>
</protein>
<dbReference type="InterPro" id="IPR014030">
    <property type="entry name" value="Ketoacyl_synth_N"/>
</dbReference>
<dbReference type="InterPro" id="IPR020841">
    <property type="entry name" value="PKS_Beta-ketoAc_synthase_dom"/>
</dbReference>
<dbReference type="PROSITE" id="PS52004">
    <property type="entry name" value="KS3_2"/>
    <property type="match status" value="1"/>
</dbReference>
<comment type="similarity">
    <text evidence="1 3">Belongs to the thiolase-like superfamily. Beta-ketoacyl-ACP synthases family.</text>
</comment>
<proteinExistence type="inferred from homology"/>
<gene>
    <name evidence="5" type="ORF">AsAng_0047390</name>
</gene>
<organism evidence="5 6">
    <name type="scientific">Aureispira anguillae</name>
    <dbReference type="NCBI Taxonomy" id="2864201"/>
    <lineage>
        <taxon>Bacteria</taxon>
        <taxon>Pseudomonadati</taxon>
        <taxon>Bacteroidota</taxon>
        <taxon>Saprospiria</taxon>
        <taxon>Saprospirales</taxon>
        <taxon>Saprospiraceae</taxon>
        <taxon>Aureispira</taxon>
    </lineage>
</organism>
<dbReference type="InterPro" id="IPR018201">
    <property type="entry name" value="Ketoacyl_synth_AS"/>
</dbReference>
<dbReference type="InterPro" id="IPR016039">
    <property type="entry name" value="Thiolase-like"/>
</dbReference>
<evidence type="ECO:0000313" key="5">
    <source>
        <dbReference type="EMBL" id="BDS13976.1"/>
    </source>
</evidence>
<dbReference type="SMART" id="SM00825">
    <property type="entry name" value="PKS_KS"/>
    <property type="match status" value="1"/>
</dbReference>
<dbReference type="Pfam" id="PF02801">
    <property type="entry name" value="Ketoacyl-synt_C"/>
    <property type="match status" value="1"/>
</dbReference>
<dbReference type="PANTHER" id="PTHR11712">
    <property type="entry name" value="POLYKETIDE SYNTHASE-RELATED"/>
    <property type="match status" value="1"/>
</dbReference>
<evidence type="ECO:0000313" key="6">
    <source>
        <dbReference type="Proteomes" id="UP001060919"/>
    </source>
</evidence>
<dbReference type="InterPro" id="IPR000794">
    <property type="entry name" value="Beta-ketoacyl_synthase"/>
</dbReference>
<accession>A0A916DWF0</accession>
<dbReference type="PANTHER" id="PTHR11712:SF336">
    <property type="entry name" value="3-OXOACYL-[ACYL-CARRIER-PROTEIN] SYNTHASE, MITOCHONDRIAL"/>
    <property type="match status" value="1"/>
</dbReference>
<evidence type="ECO:0000256" key="1">
    <source>
        <dbReference type="ARBA" id="ARBA00008467"/>
    </source>
</evidence>
<name>A0A916DWF0_9BACT</name>
<dbReference type="KEGG" id="aup:AsAng_0047390"/>
<dbReference type="CDD" id="cd00834">
    <property type="entry name" value="KAS_I_II"/>
    <property type="match status" value="1"/>
</dbReference>
<dbReference type="PROSITE" id="PS00606">
    <property type="entry name" value="KS3_1"/>
    <property type="match status" value="1"/>
</dbReference>
<feature type="domain" description="Ketosynthase family 3 (KS3)" evidence="4">
    <location>
        <begin position="21"/>
        <end position="416"/>
    </location>
</feature>
<dbReference type="InterPro" id="IPR014031">
    <property type="entry name" value="Ketoacyl_synth_C"/>
</dbReference>
<dbReference type="SUPFAM" id="SSF53901">
    <property type="entry name" value="Thiolase-like"/>
    <property type="match status" value="2"/>
</dbReference>
<reference evidence="5" key="1">
    <citation type="submission" date="2022-09" db="EMBL/GenBank/DDBJ databases">
        <title>Aureispira anguillicida sp. nov., isolated from Leptocephalus of Japanese eel Anguilla japonica.</title>
        <authorList>
            <person name="Yuasa K."/>
            <person name="Mekata T."/>
            <person name="Ikunari K."/>
        </authorList>
    </citation>
    <scope>NUCLEOTIDE SEQUENCE</scope>
    <source>
        <strain evidence="5">EL160426</strain>
    </source>
</reference>
<dbReference type="GO" id="GO:0005829">
    <property type="term" value="C:cytosol"/>
    <property type="evidence" value="ECO:0007669"/>
    <property type="project" value="TreeGrafter"/>
</dbReference>
<sequence length="417" mass="44877">MLRYKWSRYAKFLNLQIEELMTRVLITGMGVISAIGNNVKESRESLQKGQTGIGKAQLITSRYVDVFPFGEIPHSTASLMERAGIAGEKGITRTDILATLALQEAFSTAKMTSNEIAAMDTAFISASTVGGMSMTDELYRDGNKIGEPSDYLSSYICAAHTLKLVDRYKLKGPTTTFNTACSSSTNSIMFGAKLIKSGRVKRAIVGGADGLAKFTINGFNALRILSPRPCMPFDRDRSGLTLGEGAAFLILEAEELVGNKKVYGEVTGYGNTNDAFHPSSISKDAIGIIGSITQALKVANLQPEQIDYINAHGTGTENNDISEIFGLDKVFGKIPPYQSTKSYTGHTLAAAGVIEAVFSLLAMQNNELYPSLNCINPIEGYNASPISAYQNNYAIEHILSNSFGFGGNCSSIILSKV</sequence>
<keyword evidence="6" id="KW-1185">Reference proteome</keyword>
<dbReference type="AlphaFoldDB" id="A0A916DWF0"/>